<feature type="compositionally biased region" description="Low complexity" evidence="1">
    <location>
        <begin position="36"/>
        <end position="47"/>
    </location>
</feature>
<dbReference type="RefSeq" id="WP_349219661.1">
    <property type="nucleotide sequence ID" value="NZ_JBBMFD010000014.1"/>
</dbReference>
<dbReference type="Pfam" id="PF14478">
    <property type="entry name" value="DUF4430"/>
    <property type="match status" value="1"/>
</dbReference>
<sequence length="261" mass="27646">MKNQTKRWAWLLLLLAAAVLFSGCKVEFPQDRPAESSSLSTQSLPQSAISTLPEESSLPQAPSQPDGDSTSSQPADGGESDPASSKPSSPQSKAPQQPADGSSAQSQGSSSQGGGEASVPSPGVPQTLTCTLSIRCDNILKHMDLLDPARREFVPASGVIYAARQVTFQEGESVYDVLKREADAAGIPLTKSGNALFKTIYITSIQNLREKDCGETGGWMYRVNGQTPGMSCAAYQLKDGDRVEWDYTVVKGDVGVVEGSE</sequence>
<dbReference type="PROSITE" id="PS51257">
    <property type="entry name" value="PROKAR_LIPOPROTEIN"/>
    <property type="match status" value="1"/>
</dbReference>
<evidence type="ECO:0000313" key="3">
    <source>
        <dbReference type="EMBL" id="MEQ2440893.1"/>
    </source>
</evidence>
<comment type="caution">
    <text evidence="3">The sequence shown here is derived from an EMBL/GenBank/DDBJ whole genome shotgun (WGS) entry which is preliminary data.</text>
</comment>
<evidence type="ECO:0000256" key="1">
    <source>
        <dbReference type="SAM" id="MobiDB-lite"/>
    </source>
</evidence>
<keyword evidence="4" id="KW-1185">Reference proteome</keyword>
<name>A0ABV1E4B8_9FIRM</name>
<dbReference type="EMBL" id="JBBMFD010000014">
    <property type="protein sequence ID" value="MEQ2440893.1"/>
    <property type="molecule type" value="Genomic_DNA"/>
</dbReference>
<proteinExistence type="predicted"/>
<feature type="compositionally biased region" description="Polar residues" evidence="1">
    <location>
        <begin position="48"/>
        <end position="74"/>
    </location>
</feature>
<evidence type="ECO:0000313" key="4">
    <source>
        <dbReference type="Proteomes" id="UP001489509"/>
    </source>
</evidence>
<dbReference type="Gene3D" id="2.170.130.30">
    <property type="match status" value="1"/>
</dbReference>
<dbReference type="Proteomes" id="UP001489509">
    <property type="component" value="Unassembled WGS sequence"/>
</dbReference>
<feature type="domain" description="Transcobalamin-like C-terminal" evidence="2">
    <location>
        <begin position="171"/>
        <end position="248"/>
    </location>
</feature>
<feature type="region of interest" description="Disordered" evidence="1">
    <location>
        <begin position="30"/>
        <end position="124"/>
    </location>
</feature>
<protein>
    <submittedName>
        <fullName evidence="3">DUF4430 domain-containing protein</fullName>
    </submittedName>
</protein>
<reference evidence="3 4" key="1">
    <citation type="submission" date="2024-03" db="EMBL/GenBank/DDBJ databases">
        <title>Human intestinal bacterial collection.</title>
        <authorList>
            <person name="Pauvert C."/>
            <person name="Hitch T.C.A."/>
            <person name="Clavel T."/>
        </authorList>
    </citation>
    <scope>NUCLEOTIDE SEQUENCE [LARGE SCALE GENOMIC DNA]</scope>
    <source>
        <strain evidence="3 4">CLA-JM-H44</strain>
    </source>
</reference>
<accession>A0ABV1E4B8</accession>
<organism evidence="3 4">
    <name type="scientific">Solibaculum intestinale</name>
    <dbReference type="NCBI Taxonomy" id="3133165"/>
    <lineage>
        <taxon>Bacteria</taxon>
        <taxon>Bacillati</taxon>
        <taxon>Bacillota</taxon>
        <taxon>Clostridia</taxon>
        <taxon>Eubacteriales</taxon>
        <taxon>Oscillospiraceae</taxon>
        <taxon>Solibaculum</taxon>
    </lineage>
</organism>
<evidence type="ECO:0000259" key="2">
    <source>
        <dbReference type="Pfam" id="PF14478"/>
    </source>
</evidence>
<gene>
    <name evidence="3" type="ORF">WMO26_08660</name>
</gene>
<feature type="compositionally biased region" description="Low complexity" evidence="1">
    <location>
        <begin position="82"/>
        <end position="110"/>
    </location>
</feature>
<dbReference type="InterPro" id="IPR027954">
    <property type="entry name" value="Transcobalamin-like_C"/>
</dbReference>